<feature type="domain" description="Zinc finger Ogr/Delta-type" evidence="2">
    <location>
        <begin position="134"/>
        <end position="180"/>
    </location>
</feature>
<protein>
    <submittedName>
        <fullName evidence="3">Ogr/Delta-like zinc finger family protein</fullName>
    </submittedName>
</protein>
<dbReference type="RefSeq" id="WP_175503253.1">
    <property type="nucleotide sequence ID" value="NZ_CP054840.1"/>
</dbReference>
<accession>A0A6N1X2V1</accession>
<evidence type="ECO:0000313" key="4">
    <source>
        <dbReference type="Proteomes" id="UP000509579"/>
    </source>
</evidence>
<dbReference type="Pfam" id="PF04606">
    <property type="entry name" value="Ogr_Delta"/>
    <property type="match status" value="2"/>
</dbReference>
<dbReference type="InterPro" id="IPR007684">
    <property type="entry name" value="Znf_Ogr/Delta"/>
</dbReference>
<evidence type="ECO:0000259" key="2">
    <source>
        <dbReference type="Pfam" id="PF04606"/>
    </source>
</evidence>
<dbReference type="EMBL" id="CP054840">
    <property type="protein sequence ID" value="QKV52372.1"/>
    <property type="molecule type" value="Genomic_DNA"/>
</dbReference>
<sequence length="236" mass="25794">MSSPFTTDSNQALQAHHGFAQAAMGVGVRRISISNQSPKAVGTSAHGCYKPAPAKSEALFSDRGDLECPHCGAVSVFRIRRITDEKFSPEASYCCTNKDCGHAFVARTESITTPAQEDRPSHAPELPNERTRLECPHCDTPSLIRSSRRITKLTREVTYCCNNPECGHTFVAHTEIVRTLSPSATPDPSIHLPLSTHVRRDLVRAQMDYAQQSQHCPVFTKPLTGDLFGGNPPPAD</sequence>
<dbReference type="Proteomes" id="UP000509579">
    <property type="component" value="Chromosome"/>
</dbReference>
<dbReference type="KEGG" id="aant:HUK68_05315"/>
<reference evidence="3 4" key="1">
    <citation type="submission" date="2020-06" db="EMBL/GenBank/DDBJ databases">
        <title>Acidovorax antarctica sp. nov., isolated from Corinth ice sheet soil, Antarctic Fields Peninsula.</title>
        <authorList>
            <person name="Xu Q."/>
            <person name="Peng F."/>
        </authorList>
    </citation>
    <scope>NUCLEOTIDE SEQUENCE [LARGE SCALE GENOMIC DNA]</scope>
    <source>
        <strain evidence="3 4">16-35-5</strain>
    </source>
</reference>
<gene>
    <name evidence="3" type="ORF">HUK68_05315</name>
</gene>
<name>A0A6N1X2V1_9BURK</name>
<organism evidence="3 4">
    <name type="scientific">Comamonas antarctica</name>
    <dbReference type="NCBI Taxonomy" id="2743470"/>
    <lineage>
        <taxon>Bacteria</taxon>
        <taxon>Pseudomonadati</taxon>
        <taxon>Pseudomonadota</taxon>
        <taxon>Betaproteobacteria</taxon>
        <taxon>Burkholderiales</taxon>
        <taxon>Comamonadaceae</taxon>
        <taxon>Comamonas</taxon>
    </lineage>
</organism>
<evidence type="ECO:0000256" key="1">
    <source>
        <dbReference type="SAM" id="MobiDB-lite"/>
    </source>
</evidence>
<keyword evidence="4" id="KW-1185">Reference proteome</keyword>
<feature type="compositionally biased region" description="Basic and acidic residues" evidence="1">
    <location>
        <begin position="116"/>
        <end position="131"/>
    </location>
</feature>
<dbReference type="AlphaFoldDB" id="A0A6N1X2V1"/>
<evidence type="ECO:0000313" key="3">
    <source>
        <dbReference type="EMBL" id="QKV52372.1"/>
    </source>
</evidence>
<proteinExistence type="predicted"/>
<feature type="domain" description="Zinc finger Ogr/Delta-type" evidence="2">
    <location>
        <begin position="67"/>
        <end position="109"/>
    </location>
</feature>
<feature type="region of interest" description="Disordered" evidence="1">
    <location>
        <begin position="111"/>
        <end position="131"/>
    </location>
</feature>